<name>A0AAD5WE75_PARTN</name>
<dbReference type="Pfam" id="PF05527">
    <property type="entry name" value="TNFAIP8"/>
    <property type="match status" value="1"/>
</dbReference>
<dbReference type="InterPro" id="IPR008477">
    <property type="entry name" value="TNFAIP8-like"/>
</dbReference>
<dbReference type="EMBL" id="JAHQIW010005772">
    <property type="protein sequence ID" value="KAJ1367085.1"/>
    <property type="molecule type" value="Genomic_DNA"/>
</dbReference>
<sequence length="207" mass="23464">MQRHTTRVLSNKTNLVVDHSEEDGSFSASSLSIKAQKKIASKLSTRKVTKLFLNNDVDTIFDSLYNVLRTYFSKKDAEKIVKNIIKLAVKMALLARNDLLSTSERKQLAVVQKQLHALTLTIISFVQVKYSFEKSHLIELIKNIQQSLAPLVSLKLSDNSSRRLEHVILHVTNNEFLEGLFRVDGPHSKVLSEFISALENMLDSENL</sequence>
<evidence type="ECO:0000313" key="1">
    <source>
        <dbReference type="EMBL" id="KAJ1367085.1"/>
    </source>
</evidence>
<dbReference type="AlphaFoldDB" id="A0AAD5WE75"/>
<organism evidence="1 2">
    <name type="scientific">Parelaphostrongylus tenuis</name>
    <name type="common">Meningeal worm</name>
    <dbReference type="NCBI Taxonomy" id="148309"/>
    <lineage>
        <taxon>Eukaryota</taxon>
        <taxon>Metazoa</taxon>
        <taxon>Ecdysozoa</taxon>
        <taxon>Nematoda</taxon>
        <taxon>Chromadorea</taxon>
        <taxon>Rhabditida</taxon>
        <taxon>Rhabditina</taxon>
        <taxon>Rhabditomorpha</taxon>
        <taxon>Strongyloidea</taxon>
        <taxon>Metastrongylidae</taxon>
        <taxon>Parelaphostrongylus</taxon>
    </lineage>
</organism>
<evidence type="ECO:0000313" key="2">
    <source>
        <dbReference type="Proteomes" id="UP001196413"/>
    </source>
</evidence>
<reference evidence="1" key="1">
    <citation type="submission" date="2021-06" db="EMBL/GenBank/DDBJ databases">
        <title>Parelaphostrongylus tenuis whole genome reference sequence.</title>
        <authorList>
            <person name="Garwood T.J."/>
            <person name="Larsen P.A."/>
            <person name="Fountain-Jones N.M."/>
            <person name="Garbe J.R."/>
            <person name="Macchietto M.G."/>
            <person name="Kania S.A."/>
            <person name="Gerhold R.W."/>
            <person name="Richards J.E."/>
            <person name="Wolf T.M."/>
        </authorList>
    </citation>
    <scope>NUCLEOTIDE SEQUENCE</scope>
    <source>
        <strain evidence="1">MNPRO001-30</strain>
        <tissue evidence="1">Meninges</tissue>
    </source>
</reference>
<dbReference type="PANTHER" id="PTHR12757">
    <property type="entry name" value="TUMOR NECROSIS FACTOR INDUCED PROTEIN"/>
    <property type="match status" value="1"/>
</dbReference>
<comment type="caution">
    <text evidence="1">The sequence shown here is derived from an EMBL/GenBank/DDBJ whole genome shotgun (WGS) entry which is preliminary data.</text>
</comment>
<dbReference type="GO" id="GO:0042981">
    <property type="term" value="P:regulation of apoptotic process"/>
    <property type="evidence" value="ECO:0007669"/>
    <property type="project" value="InterPro"/>
</dbReference>
<gene>
    <name evidence="1" type="primary">TNFAIP8</name>
    <name evidence="1" type="ORF">KIN20_027937</name>
</gene>
<keyword evidence="2" id="KW-1185">Reference proteome</keyword>
<dbReference type="GO" id="GO:0005737">
    <property type="term" value="C:cytoplasm"/>
    <property type="evidence" value="ECO:0007669"/>
    <property type="project" value="TreeGrafter"/>
</dbReference>
<proteinExistence type="predicted"/>
<protein>
    <submittedName>
        <fullName evidence="1">Tumor necrosis factor alpha-induced protein</fullName>
    </submittedName>
</protein>
<dbReference type="PANTHER" id="PTHR12757:SF1">
    <property type="entry name" value="PROTEIN SALIVARY GLANDS MARRED"/>
    <property type="match status" value="1"/>
</dbReference>
<accession>A0AAD5WE75</accession>
<dbReference type="Gene3D" id="1.20.1440.160">
    <property type="entry name" value="Tumor necrosis factor alpha-induced protein 8-like"/>
    <property type="match status" value="1"/>
</dbReference>
<dbReference type="Proteomes" id="UP001196413">
    <property type="component" value="Unassembled WGS sequence"/>
</dbReference>
<dbReference type="InterPro" id="IPR038355">
    <property type="entry name" value="TNFAIP8_sf"/>
</dbReference>